<evidence type="ECO:0000256" key="1">
    <source>
        <dbReference type="SAM" id="Phobius"/>
    </source>
</evidence>
<proteinExistence type="predicted"/>
<feature type="transmembrane region" description="Helical" evidence="1">
    <location>
        <begin position="12"/>
        <end position="32"/>
    </location>
</feature>
<dbReference type="EMBL" id="FUWX01000004">
    <property type="protein sequence ID" value="SJZ34438.1"/>
    <property type="molecule type" value="Genomic_DNA"/>
</dbReference>
<feature type="transmembrane region" description="Helical" evidence="1">
    <location>
        <begin position="429"/>
        <end position="449"/>
    </location>
</feature>
<accession>A0A1T4JWA9</accession>
<dbReference type="Gene3D" id="3.30.70.1440">
    <property type="entry name" value="Multidrug efflux transporter AcrB pore domain"/>
    <property type="match status" value="1"/>
</dbReference>
<sequence>MSLAGIAIRRPVATTMLMISMIFLGIISMISMKSELLPNMNIPLVIVNTTWQGAVPQDVESQITKKIEDTLSNVDGIKQIRSTSAFGRSQVLIEFDYGVDINMKKGDVQKEIDSIRGDLPASANIPDVQKREAGSGNLTMMINVSGPNMSEVTTFVNEFMKPRFERIKGVGVVETSGAPEKQIQIQIDSNKLAAYDLTPVELYGMIRNASINLPLGVIKTGGKEIVARYMGEFNYLDDFKNMIIRSNGKTLRLGDVAKVVLTTEDPEDSTEMNGRQAVSISIEKSADGNTLEIADAAKKSLKEMQAYLPPGVKTQIVMDYSKDINSAISGVKGNAVTGLILATIVLMLFLKNVRATLLISLALPIAIMFTFVFLASQGVTINVISLMGLSIGVGMLTDNSVVVIDNIYRHITELKKPVMEAAEDGATEVTVAIIASALTTMVVFIPILFIPGIAREIFRDMALSIIFSNVAALIVSLTLMPMVASRFLKANVDITSEGKVFGKVKSIYLKIITWAIKNKIKTVVIAFGAFVATMIIGPAMTKTQFIPDQDFGKYGVILELQKGLTLESAEKVAKKAEAIIKKDPDTKSYIVLASKDTVVVNVDIGDKGERKKSMFKIMDDVRPELAQIPGVRLNIKPDFQSGGGDRDVEFRIQADNLETAEKIAKEVQEKIKKVPGIIDVKSSMDPGNEEARVVIDRDKLRAYGINPYELGQTISYAFLGGNRAQGQTVSVKTGTEEIDVLVRLADKDRRKISNLEQLNVRTADGKFIKVSDVAKIVMAEGASEINKVDKIYSVSIGANDGGIGLGGVQSAIVKAFKESNPPKGVTYSWGGMSQMFGEAIVQMGAALAISIFLIYAILAAQFENFMLPFIIIGSVPLSLIGVYSGLILTGQPFDLMVMIGIIMLAGTVVNNAIVLIDFIKILRERGEDMYSAVLESCRTRLRPILMTTMTTVFGMIPLALGFGDGAELYSGMSIAVIFGLSFSTLLTLVVIPILYILTMETQAKVSKFFGRIFKKKTV</sequence>
<feature type="transmembrane region" description="Helical" evidence="1">
    <location>
        <begin position="381"/>
        <end position="408"/>
    </location>
</feature>
<dbReference type="Proteomes" id="UP000191153">
    <property type="component" value="Unassembled WGS sequence"/>
</dbReference>
<dbReference type="OrthoDB" id="9757876at2"/>
<dbReference type="GO" id="GO:0005886">
    <property type="term" value="C:plasma membrane"/>
    <property type="evidence" value="ECO:0007669"/>
    <property type="project" value="TreeGrafter"/>
</dbReference>
<gene>
    <name evidence="2" type="ORF">SAMN02745174_00132</name>
</gene>
<evidence type="ECO:0000313" key="3">
    <source>
        <dbReference type="Proteomes" id="UP000191153"/>
    </source>
</evidence>
<dbReference type="PANTHER" id="PTHR32063">
    <property type="match status" value="1"/>
</dbReference>
<dbReference type="Gene3D" id="3.30.70.1430">
    <property type="entry name" value="Multidrug efflux transporter AcrB pore domain"/>
    <property type="match status" value="2"/>
</dbReference>
<dbReference type="Pfam" id="PF00873">
    <property type="entry name" value="ACR_tran"/>
    <property type="match status" value="1"/>
</dbReference>
<dbReference type="SUPFAM" id="SSF82866">
    <property type="entry name" value="Multidrug efflux transporter AcrB transmembrane domain"/>
    <property type="match status" value="2"/>
</dbReference>
<organism evidence="2 3">
    <name type="scientific">Cetobacterium ceti</name>
    <dbReference type="NCBI Taxonomy" id="180163"/>
    <lineage>
        <taxon>Bacteria</taxon>
        <taxon>Fusobacteriati</taxon>
        <taxon>Fusobacteriota</taxon>
        <taxon>Fusobacteriia</taxon>
        <taxon>Fusobacteriales</taxon>
        <taxon>Fusobacteriaceae</taxon>
        <taxon>Cetobacterium</taxon>
    </lineage>
</organism>
<dbReference type="Gene3D" id="1.20.1640.10">
    <property type="entry name" value="Multidrug efflux transporter AcrB transmembrane domain"/>
    <property type="match status" value="2"/>
</dbReference>
<evidence type="ECO:0000313" key="2">
    <source>
        <dbReference type="EMBL" id="SJZ34438.1"/>
    </source>
</evidence>
<keyword evidence="1" id="KW-0812">Transmembrane</keyword>
<feature type="transmembrane region" description="Helical" evidence="1">
    <location>
        <begin position="839"/>
        <end position="858"/>
    </location>
</feature>
<dbReference type="Gene3D" id="3.30.70.1320">
    <property type="entry name" value="Multidrug efflux transporter AcrB pore domain like"/>
    <property type="match status" value="1"/>
</dbReference>
<reference evidence="2 3" key="1">
    <citation type="submission" date="2017-02" db="EMBL/GenBank/DDBJ databases">
        <authorList>
            <person name="Peterson S.W."/>
        </authorList>
    </citation>
    <scope>NUCLEOTIDE SEQUENCE [LARGE SCALE GENOMIC DNA]</scope>
    <source>
        <strain evidence="2 3">ATCC 700028</strain>
    </source>
</reference>
<dbReference type="AlphaFoldDB" id="A0A1T4JWA9"/>
<dbReference type="SUPFAM" id="SSF82693">
    <property type="entry name" value="Multidrug efflux transporter AcrB pore domain, PN1, PN2, PC1 and PC2 subdomains"/>
    <property type="match status" value="3"/>
</dbReference>
<keyword evidence="1" id="KW-0472">Membrane</keyword>
<dbReference type="PANTHER" id="PTHR32063:SF0">
    <property type="entry name" value="SWARMING MOTILITY PROTEIN SWRC"/>
    <property type="match status" value="1"/>
</dbReference>
<dbReference type="Gene3D" id="3.30.2090.10">
    <property type="entry name" value="Multidrug efflux transporter AcrB TolC docking domain, DN and DC subdomains"/>
    <property type="match status" value="2"/>
</dbReference>
<feature type="transmembrane region" description="Helical" evidence="1">
    <location>
        <begin position="943"/>
        <end position="962"/>
    </location>
</feature>
<dbReference type="STRING" id="180163.SAMN02745174_00132"/>
<feature type="transmembrane region" description="Helical" evidence="1">
    <location>
        <begin position="895"/>
        <end position="922"/>
    </location>
</feature>
<dbReference type="PRINTS" id="PR00702">
    <property type="entry name" value="ACRIFLAVINRP"/>
</dbReference>
<feature type="transmembrane region" description="Helical" evidence="1">
    <location>
        <begin position="331"/>
        <end position="350"/>
    </location>
</feature>
<keyword evidence="3" id="KW-1185">Reference proteome</keyword>
<keyword evidence="1" id="KW-1133">Transmembrane helix</keyword>
<protein>
    <submittedName>
        <fullName evidence="2">Hydrophobic/amphiphilic exporter-1, HAE1 family</fullName>
    </submittedName>
</protein>
<feature type="transmembrane region" description="Helical" evidence="1">
    <location>
        <begin position="461"/>
        <end position="480"/>
    </location>
</feature>
<name>A0A1T4JWA9_9FUSO</name>
<feature type="transmembrane region" description="Helical" evidence="1">
    <location>
        <begin position="974"/>
        <end position="997"/>
    </location>
</feature>
<feature type="transmembrane region" description="Helical" evidence="1">
    <location>
        <begin position="865"/>
        <end position="889"/>
    </location>
</feature>
<dbReference type="RefSeq" id="WP_078692680.1">
    <property type="nucleotide sequence ID" value="NZ_FUWX01000004.1"/>
</dbReference>
<dbReference type="SUPFAM" id="SSF82714">
    <property type="entry name" value="Multidrug efflux transporter AcrB TolC docking domain, DN and DC subdomains"/>
    <property type="match status" value="2"/>
</dbReference>
<dbReference type="GO" id="GO:0042910">
    <property type="term" value="F:xenobiotic transmembrane transporter activity"/>
    <property type="evidence" value="ECO:0007669"/>
    <property type="project" value="TreeGrafter"/>
</dbReference>
<dbReference type="InterPro" id="IPR027463">
    <property type="entry name" value="AcrB_DN_DC_subdom"/>
</dbReference>
<feature type="transmembrane region" description="Helical" evidence="1">
    <location>
        <begin position="357"/>
        <end position="375"/>
    </location>
</feature>
<dbReference type="InterPro" id="IPR001036">
    <property type="entry name" value="Acrflvin-R"/>
</dbReference>
<feature type="transmembrane region" description="Helical" evidence="1">
    <location>
        <begin position="520"/>
        <end position="540"/>
    </location>
</feature>